<dbReference type="AlphaFoldDB" id="A0A6J8ENM4"/>
<gene>
    <name evidence="1" type="ORF">MCOR_54052</name>
</gene>
<evidence type="ECO:0000313" key="1">
    <source>
        <dbReference type="EMBL" id="CAC5421977.1"/>
    </source>
</evidence>
<reference evidence="1 2" key="1">
    <citation type="submission" date="2020-06" db="EMBL/GenBank/DDBJ databases">
        <authorList>
            <person name="Li R."/>
            <person name="Bekaert M."/>
        </authorList>
    </citation>
    <scope>NUCLEOTIDE SEQUENCE [LARGE SCALE GENOMIC DNA]</scope>
    <source>
        <strain evidence="2">wild</strain>
    </source>
</reference>
<name>A0A6J8ENM4_MYTCO</name>
<proteinExistence type="predicted"/>
<keyword evidence="2" id="KW-1185">Reference proteome</keyword>
<sequence length="472" mass="54104">MSQFSVTYSRMFAPSTYEHSQHGPAATYTETYSHGFMKGKTFTLCEVDFCFGLMVDEWPAEADEWVTRQQSLPTASRIGVCINEAQEMAIEDEYKTNLKGAENEIVNAIDMDRISGYLYLETFYLSVDKLSMAIDTMTRILETNEGTSFIYPGECSMKEGIGMTSSKMLVQTDCPFLTGGIRLSVVLGFDIMFSPSNLIFVPYPVKYECALVQLYPEGCIMIHPVIYANFLLTFTLYEPECLQRSHAYLEKLEIVFRETKGGCQHFRALNLLGYCYLLIERFDLAYKCFEDSMNETVGHYRNAAIYHIIILIFDLIEMHVTVLKRHPIIDLNNDSSPSKGALSIANKLKLVTGTFMKETCESPLCKLCEDEDEDIGHLLLKCKILEFIRCPFINQPEETIFKDTSVSFYDLSTTVQTQLIMDCTKFRNQNTDLVLDKNTEQKCELISRNLFHAKHTIRARTINLQKKKLRIK</sequence>
<organism evidence="1 2">
    <name type="scientific">Mytilus coruscus</name>
    <name type="common">Sea mussel</name>
    <dbReference type="NCBI Taxonomy" id="42192"/>
    <lineage>
        <taxon>Eukaryota</taxon>
        <taxon>Metazoa</taxon>
        <taxon>Spiralia</taxon>
        <taxon>Lophotrochozoa</taxon>
        <taxon>Mollusca</taxon>
        <taxon>Bivalvia</taxon>
        <taxon>Autobranchia</taxon>
        <taxon>Pteriomorphia</taxon>
        <taxon>Mytilida</taxon>
        <taxon>Mytiloidea</taxon>
        <taxon>Mytilidae</taxon>
        <taxon>Mytilinae</taxon>
        <taxon>Mytilus</taxon>
    </lineage>
</organism>
<accession>A0A6J8ENM4</accession>
<protein>
    <submittedName>
        <fullName evidence="1">TTC30</fullName>
    </submittedName>
</protein>
<evidence type="ECO:0000313" key="2">
    <source>
        <dbReference type="Proteomes" id="UP000507470"/>
    </source>
</evidence>
<dbReference type="Proteomes" id="UP000507470">
    <property type="component" value="Unassembled WGS sequence"/>
</dbReference>
<dbReference type="EMBL" id="CACVKT020009469">
    <property type="protein sequence ID" value="CAC5421977.1"/>
    <property type="molecule type" value="Genomic_DNA"/>
</dbReference>